<sequence>MVQDNQQQDKNNPLNDAVEHNATPDGNTDEHRAQDRQNQQNTMAATTATGADAAEQNDQVSNESAESNQGNTEDAGGQPGAEASGTEGSSGSQRQSGNADSSVQGGEAQQDDGNVEGSSAPQSVGGGTQQGSQSQSDGEGQNRASQDSNEQSPQPQQAGGSAPMASGQSVEPTSFDTETTSETFQVDVANATSKEMVIDGDYDTETVSETFEIKVDNVNDEVEIDEQAKPIFETSEDGQIVISEAELLANASDVDGDALSVLNLSIANASFEIQVDPDTGERSFVVTPDENVNGELAISFDVTDGQGSEVASSAMLNVAAVNDAAVVGETNVDGTEDTAITFTQAMLLQNASDVDSSELTAVNLHIDPQYGTLEDNQDGTFTFTPKDDFNGDVPFTFEVDDNDGSVTPASGTLDVEAVNDVPVFAETSYTIAEDGSITLSEASLLANVTDVDNDVLSISDISVEGNGTVSRDEETGDWTYTPDADYSGDAALKITVNDTKVDAVFTAPVTITPEADEPSLTVSL</sequence>
<feature type="compositionally biased region" description="Polar residues" evidence="1">
    <location>
        <begin position="142"/>
        <end position="159"/>
    </location>
</feature>
<proteinExistence type="predicted"/>
<protein>
    <submittedName>
        <fullName evidence="3">Tandem-95 repeat protein</fullName>
    </submittedName>
</protein>
<dbReference type="Proteomes" id="UP001524460">
    <property type="component" value="Unassembled WGS sequence"/>
</dbReference>
<feature type="compositionally biased region" description="Low complexity" evidence="1">
    <location>
        <begin position="130"/>
        <end position="141"/>
    </location>
</feature>
<dbReference type="RefSeq" id="WP_255044123.1">
    <property type="nucleotide sequence ID" value="NZ_JANEYT010000054.1"/>
</dbReference>
<feature type="compositionally biased region" description="Polar residues" evidence="1">
    <location>
        <begin position="93"/>
        <end position="104"/>
    </location>
</feature>
<dbReference type="Gene3D" id="2.60.40.3440">
    <property type="match status" value="1"/>
</dbReference>
<feature type="domain" description="Cadherin-like" evidence="2">
    <location>
        <begin position="418"/>
        <end position="502"/>
    </location>
</feature>
<feature type="region of interest" description="Disordered" evidence="1">
    <location>
        <begin position="1"/>
        <end position="180"/>
    </location>
</feature>
<evidence type="ECO:0000313" key="3">
    <source>
        <dbReference type="EMBL" id="MCQ1060035.1"/>
    </source>
</evidence>
<feature type="compositionally biased region" description="Low complexity" evidence="1">
    <location>
        <begin position="80"/>
        <end position="92"/>
    </location>
</feature>
<feature type="compositionally biased region" description="Polar residues" evidence="1">
    <location>
        <begin position="56"/>
        <end position="72"/>
    </location>
</feature>
<dbReference type="NCBIfam" id="NF012211">
    <property type="entry name" value="tand_rpt_95"/>
    <property type="match status" value="3"/>
</dbReference>
<comment type="caution">
    <text evidence="3">The sequence shown here is derived from an EMBL/GenBank/DDBJ whole genome shotgun (WGS) entry which is preliminary data.</text>
</comment>
<evidence type="ECO:0000313" key="4">
    <source>
        <dbReference type="Proteomes" id="UP001524460"/>
    </source>
</evidence>
<feature type="domain" description="Cadherin-like" evidence="2">
    <location>
        <begin position="321"/>
        <end position="415"/>
    </location>
</feature>
<accession>A0ABT1N5L1</accession>
<evidence type="ECO:0000259" key="2">
    <source>
        <dbReference type="Pfam" id="PF17892"/>
    </source>
</evidence>
<dbReference type="Pfam" id="PF17892">
    <property type="entry name" value="Cadherin_5"/>
    <property type="match status" value="3"/>
</dbReference>
<feature type="non-terminal residue" evidence="3">
    <location>
        <position position="524"/>
    </location>
</feature>
<feature type="domain" description="Cadherin-like" evidence="2">
    <location>
        <begin position="229"/>
        <end position="318"/>
    </location>
</feature>
<feature type="compositionally biased region" description="Polar residues" evidence="1">
    <location>
        <begin position="1"/>
        <end position="14"/>
    </location>
</feature>
<dbReference type="InterPro" id="IPR041690">
    <property type="entry name" value="Cadherin_5"/>
</dbReference>
<gene>
    <name evidence="3" type="ORF">NHN17_18475</name>
</gene>
<organism evidence="3 4">
    <name type="scientific">Photobacterium pectinilyticum</name>
    <dbReference type="NCBI Taxonomy" id="2906793"/>
    <lineage>
        <taxon>Bacteria</taxon>
        <taxon>Pseudomonadati</taxon>
        <taxon>Pseudomonadota</taxon>
        <taxon>Gammaproteobacteria</taxon>
        <taxon>Vibrionales</taxon>
        <taxon>Vibrionaceae</taxon>
        <taxon>Photobacterium</taxon>
    </lineage>
</organism>
<keyword evidence="4" id="KW-1185">Reference proteome</keyword>
<reference evidence="3 4" key="1">
    <citation type="submission" date="2022-07" db="EMBL/GenBank/DDBJ databases">
        <title>Photobacterium pectinilyticum sp. nov., a marine bacterium isolated from surface seawater of Qingdao offshore.</title>
        <authorList>
            <person name="Wang X."/>
        </authorList>
    </citation>
    <scope>NUCLEOTIDE SEQUENCE [LARGE SCALE GENOMIC DNA]</scope>
    <source>
        <strain evidence="3 4">ZSDE20</strain>
    </source>
</reference>
<dbReference type="EMBL" id="JANEYT010000054">
    <property type="protein sequence ID" value="MCQ1060035.1"/>
    <property type="molecule type" value="Genomic_DNA"/>
</dbReference>
<evidence type="ECO:0000256" key="1">
    <source>
        <dbReference type="SAM" id="MobiDB-lite"/>
    </source>
</evidence>
<feature type="compositionally biased region" description="Low complexity" evidence="1">
    <location>
        <begin position="42"/>
        <end position="54"/>
    </location>
</feature>
<name>A0ABT1N5L1_9GAMM</name>